<reference evidence="1 2" key="1">
    <citation type="submission" date="2018-11" db="EMBL/GenBank/DDBJ databases">
        <title>Characterization of surface water Dickeya isolates.</title>
        <authorList>
            <person name="Van Gijsegem F."/>
            <person name="Pedron J."/>
        </authorList>
    </citation>
    <scope>NUCLEOTIDE SEQUENCE [LARGE SCALE GENOMIC DNA]</scope>
    <source>
        <strain evidence="1 2">FVG10-MFV-A16</strain>
    </source>
</reference>
<dbReference type="EMBL" id="RJLS01000127">
    <property type="protein sequence ID" value="RNM15559.1"/>
    <property type="molecule type" value="Genomic_DNA"/>
</dbReference>
<dbReference type="Proteomes" id="UP000271870">
    <property type="component" value="Unassembled WGS sequence"/>
</dbReference>
<accession>A0ABX9WRW0</accession>
<proteinExistence type="predicted"/>
<organism evidence="1 2">
    <name type="scientific">Dickeya undicola</name>
    <dbReference type="NCBI Taxonomy" id="1577887"/>
    <lineage>
        <taxon>Bacteria</taxon>
        <taxon>Pseudomonadati</taxon>
        <taxon>Pseudomonadota</taxon>
        <taxon>Gammaproteobacteria</taxon>
        <taxon>Enterobacterales</taxon>
        <taxon>Pectobacteriaceae</taxon>
        <taxon>Dickeya</taxon>
    </lineage>
</organism>
<name>A0ABX9WRW0_9GAMM</name>
<protein>
    <submittedName>
        <fullName evidence="1">Uncharacterized protein</fullName>
    </submittedName>
</protein>
<evidence type="ECO:0000313" key="1">
    <source>
        <dbReference type="EMBL" id="RNM15559.1"/>
    </source>
</evidence>
<gene>
    <name evidence="1" type="ORF">EFS38_20795</name>
</gene>
<sequence>MPATSRPATGRGLSPQCPPSLADTFHPNELLSKIHGAYGKAPCFQSFFPVLESIISSKEKNLFLYIYNSIVELC</sequence>
<dbReference type="Pfam" id="PF08889">
    <property type="entry name" value="WbqC"/>
    <property type="match status" value="1"/>
</dbReference>
<comment type="caution">
    <text evidence="1">The sequence shown here is derived from an EMBL/GenBank/DDBJ whole genome shotgun (WGS) entry which is preliminary data.</text>
</comment>
<dbReference type="InterPro" id="IPR014985">
    <property type="entry name" value="WbqC"/>
</dbReference>
<evidence type="ECO:0000313" key="2">
    <source>
        <dbReference type="Proteomes" id="UP000271870"/>
    </source>
</evidence>
<feature type="non-terminal residue" evidence="1">
    <location>
        <position position="74"/>
    </location>
</feature>
<keyword evidence="2" id="KW-1185">Reference proteome</keyword>